<gene>
    <name evidence="2" type="ORF">Tci_893396</name>
</gene>
<proteinExistence type="predicted"/>
<comment type="caution">
    <text evidence="2">The sequence shown here is derived from an EMBL/GenBank/DDBJ whole genome shotgun (WGS) entry which is preliminary data.</text>
</comment>
<accession>A0A699UG34</accession>
<feature type="non-terminal residue" evidence="2">
    <location>
        <position position="1"/>
    </location>
</feature>
<sequence length="115" mass="12776">GPTWLFDIDTLTQSMNYQPVVAGNQPNFSAGIQEYFDACKAGERNVQQYVLFPLWSTGSKDPQNTDADATFEVNEPESKVHVSPSSNAKTKKHDDKTKREDKGKSPIKLSTGVRN</sequence>
<protein>
    <submittedName>
        <fullName evidence="2">Uncharacterized protein</fullName>
    </submittedName>
</protein>
<dbReference type="AlphaFoldDB" id="A0A699UG34"/>
<feature type="region of interest" description="Disordered" evidence="1">
    <location>
        <begin position="56"/>
        <end position="115"/>
    </location>
</feature>
<organism evidence="2">
    <name type="scientific">Tanacetum cinerariifolium</name>
    <name type="common">Dalmatian daisy</name>
    <name type="synonym">Chrysanthemum cinerariifolium</name>
    <dbReference type="NCBI Taxonomy" id="118510"/>
    <lineage>
        <taxon>Eukaryota</taxon>
        <taxon>Viridiplantae</taxon>
        <taxon>Streptophyta</taxon>
        <taxon>Embryophyta</taxon>
        <taxon>Tracheophyta</taxon>
        <taxon>Spermatophyta</taxon>
        <taxon>Magnoliopsida</taxon>
        <taxon>eudicotyledons</taxon>
        <taxon>Gunneridae</taxon>
        <taxon>Pentapetalae</taxon>
        <taxon>asterids</taxon>
        <taxon>campanulids</taxon>
        <taxon>Asterales</taxon>
        <taxon>Asteraceae</taxon>
        <taxon>Asteroideae</taxon>
        <taxon>Anthemideae</taxon>
        <taxon>Anthemidinae</taxon>
        <taxon>Tanacetum</taxon>
    </lineage>
</organism>
<evidence type="ECO:0000313" key="2">
    <source>
        <dbReference type="EMBL" id="GFD21427.1"/>
    </source>
</evidence>
<evidence type="ECO:0000256" key="1">
    <source>
        <dbReference type="SAM" id="MobiDB-lite"/>
    </source>
</evidence>
<feature type="compositionally biased region" description="Polar residues" evidence="1">
    <location>
        <begin position="56"/>
        <end position="67"/>
    </location>
</feature>
<reference evidence="2" key="1">
    <citation type="journal article" date="2019" name="Sci. Rep.">
        <title>Draft genome of Tanacetum cinerariifolium, the natural source of mosquito coil.</title>
        <authorList>
            <person name="Yamashiro T."/>
            <person name="Shiraishi A."/>
            <person name="Satake H."/>
            <person name="Nakayama K."/>
        </authorList>
    </citation>
    <scope>NUCLEOTIDE SEQUENCE</scope>
</reference>
<name>A0A699UG34_TANCI</name>
<feature type="compositionally biased region" description="Basic and acidic residues" evidence="1">
    <location>
        <begin position="92"/>
        <end position="104"/>
    </location>
</feature>
<dbReference type="EMBL" id="BKCJ011329652">
    <property type="protein sequence ID" value="GFD21427.1"/>
    <property type="molecule type" value="Genomic_DNA"/>
</dbReference>